<dbReference type="RefSeq" id="WP_163795710.1">
    <property type="nucleotide sequence ID" value="NZ_AP022588.1"/>
</dbReference>
<evidence type="ECO:0000256" key="1">
    <source>
        <dbReference type="SAM" id="Phobius"/>
    </source>
</evidence>
<feature type="domain" description="VWFA" evidence="2">
    <location>
        <begin position="75"/>
        <end position="150"/>
    </location>
</feature>
<keyword evidence="4" id="KW-1185">Reference proteome</keyword>
<reference evidence="3 4" key="1">
    <citation type="journal article" date="2019" name="Emerg. Microbes Infect.">
        <title>Comprehensive subspecies identification of 175 nontuberculous mycobacteria species based on 7547 genomic profiles.</title>
        <authorList>
            <person name="Matsumoto Y."/>
            <person name="Kinjo T."/>
            <person name="Motooka D."/>
            <person name="Nabeya D."/>
            <person name="Jung N."/>
            <person name="Uechi K."/>
            <person name="Horii T."/>
            <person name="Iida T."/>
            <person name="Fujita J."/>
            <person name="Nakamura S."/>
        </authorList>
    </citation>
    <scope>NUCLEOTIDE SEQUENCE [LARGE SCALE GENOMIC DNA]</scope>
    <source>
        <strain evidence="3 4">JCM 17899</strain>
    </source>
</reference>
<organism evidence="3 4">
    <name type="scientific">Mycolicibacterium sediminis</name>
    <dbReference type="NCBI Taxonomy" id="1286180"/>
    <lineage>
        <taxon>Bacteria</taxon>
        <taxon>Bacillati</taxon>
        <taxon>Actinomycetota</taxon>
        <taxon>Actinomycetes</taxon>
        <taxon>Mycobacteriales</taxon>
        <taxon>Mycobacteriaceae</taxon>
        <taxon>Mycolicibacterium</taxon>
    </lineage>
</organism>
<dbReference type="Proteomes" id="UP000467193">
    <property type="component" value="Chromosome"/>
</dbReference>
<feature type="transmembrane region" description="Helical" evidence="1">
    <location>
        <begin position="280"/>
        <end position="300"/>
    </location>
</feature>
<keyword evidence="1" id="KW-0812">Transmembrane</keyword>
<sequence>MTVHPVLPPVLLFLVAAVVVAARIVALRRSSTTRWRWAAVTGAIILLLVAAVRPVFGADEQTTPAGAADGQPNVFLVVDRSPAMAVTDAGGGRSRMAAARADMAALIDRYPDARFAVVAFASGPSLEWPLSPDTFSLRPVLAATQPYPGEDPRLANVAAAGNVLRYQLIAAKQQFPRAENLVYYLGAGAGGSEAPQRRFDPAEGTVDGGAVLGYGGSAGRPIPQDPTVRSSIDVDALRGVADQLGVPFVDRGRSEDPFSAGVIDVGGDDQITGSSRPIEVYWAPALLAAVLLLVELTLALRDLRRSRARGVLP</sequence>
<evidence type="ECO:0000313" key="3">
    <source>
        <dbReference type="EMBL" id="BBY26712.1"/>
    </source>
</evidence>
<dbReference type="AlphaFoldDB" id="A0A7I7QKC1"/>
<name>A0A7I7QKC1_9MYCO</name>
<accession>A0A7I7QKC1</accession>
<keyword evidence="1" id="KW-1133">Transmembrane helix</keyword>
<proteinExistence type="predicted"/>
<dbReference type="Pfam" id="PF13519">
    <property type="entry name" value="VWA_2"/>
    <property type="match status" value="1"/>
</dbReference>
<dbReference type="EMBL" id="AP022588">
    <property type="protein sequence ID" value="BBY26712.1"/>
    <property type="molecule type" value="Genomic_DNA"/>
</dbReference>
<dbReference type="InterPro" id="IPR036465">
    <property type="entry name" value="vWFA_dom_sf"/>
</dbReference>
<feature type="transmembrane region" description="Helical" evidence="1">
    <location>
        <begin position="6"/>
        <end position="25"/>
    </location>
</feature>
<protein>
    <recommendedName>
        <fullName evidence="2">VWFA domain-containing protein</fullName>
    </recommendedName>
</protein>
<evidence type="ECO:0000259" key="2">
    <source>
        <dbReference type="Pfam" id="PF13519"/>
    </source>
</evidence>
<dbReference type="InterPro" id="IPR002035">
    <property type="entry name" value="VWF_A"/>
</dbReference>
<dbReference type="Gene3D" id="3.40.50.410">
    <property type="entry name" value="von Willebrand factor, type A domain"/>
    <property type="match status" value="1"/>
</dbReference>
<dbReference type="KEGG" id="msei:MSEDJ_08080"/>
<dbReference type="SUPFAM" id="SSF53300">
    <property type="entry name" value="vWA-like"/>
    <property type="match status" value="1"/>
</dbReference>
<keyword evidence="1" id="KW-0472">Membrane</keyword>
<feature type="transmembrane region" description="Helical" evidence="1">
    <location>
        <begin position="37"/>
        <end position="56"/>
    </location>
</feature>
<gene>
    <name evidence="3" type="ORF">MSEDJ_08080</name>
</gene>
<evidence type="ECO:0000313" key="4">
    <source>
        <dbReference type="Proteomes" id="UP000467193"/>
    </source>
</evidence>